<dbReference type="PANTHER" id="PTHR48051">
    <property type="match status" value="1"/>
</dbReference>
<proteinExistence type="predicted"/>
<gene>
    <name evidence="6" type="primary">xopL</name>
    <name evidence="5" type="ORF">XAP6984_900033</name>
    <name evidence="6" type="ORF">XAP7430_890033</name>
</gene>
<feature type="region of interest" description="Disordered" evidence="3">
    <location>
        <begin position="439"/>
        <end position="480"/>
    </location>
</feature>
<organism evidence="6 7">
    <name type="scientific">Xanthomonas campestris pv. phaseoli</name>
    <dbReference type="NCBI Taxonomy" id="317013"/>
    <lineage>
        <taxon>Bacteria</taxon>
        <taxon>Pseudomonadati</taxon>
        <taxon>Pseudomonadota</taxon>
        <taxon>Gammaproteobacteria</taxon>
        <taxon>Lysobacterales</taxon>
        <taxon>Lysobacteraceae</taxon>
        <taxon>Xanthomonas</taxon>
    </lineage>
</organism>
<keyword evidence="8" id="KW-1185">Reference proteome</keyword>
<evidence type="ECO:0000313" key="5">
    <source>
        <dbReference type="EMBL" id="SON88808.1"/>
    </source>
</evidence>
<dbReference type="Gene3D" id="3.80.10.10">
    <property type="entry name" value="Ribonuclease Inhibitor"/>
    <property type="match status" value="1"/>
</dbReference>
<dbReference type="AlphaFoldDB" id="A0AB38E682"/>
<dbReference type="PANTHER" id="PTHR48051:SF1">
    <property type="entry name" value="RAS SUPPRESSOR PROTEIN 1"/>
    <property type="match status" value="1"/>
</dbReference>
<dbReference type="InterPro" id="IPR032675">
    <property type="entry name" value="LRR_dom_sf"/>
</dbReference>
<dbReference type="PROSITE" id="PS51450">
    <property type="entry name" value="LRR"/>
    <property type="match status" value="1"/>
</dbReference>
<protein>
    <submittedName>
        <fullName evidence="6">Xanthomonas outer protein L</fullName>
    </submittedName>
</protein>
<sequence length="661" mass="72734">MRRVDQPRPPGMPVGLREQNASDADAPARTVPPAHPAPERPTGMLSGLTRYVPGDRSGRPPATPAAAETSRRPTPSARTLPDRGSGSAARMNEAAGHSLRSPQLPQLSDIERARFHTVTTDSQRLRPVRPRMPPTVGASPLRRSPAIRPYRDVLSQWQRHYNADRDRWHSAWRHANRNNPQVETRTDRALKATADLLEDASQTGRVTLELRSVPLPQFPDQAFRLSHLQHMTIDAAGLMELPDAMQQFAGLETLTLAHNPLRSLPASIASLTQLRELSIRVCPELTELPEHLASTNASGEHEGLVNLQSLRLERTGIRSLPASIANLQNLKSLKIRNSPLSALGPAIHQLPKLEELDLRGCTALRDYPPIFGGSAPLKRLILKDCSNLLTLPLDIHRLTQLEKLDLRGCVSLSRLPSLIARLPANCIIRVPPHLQAQLDQHRPVARPAQPERAGPTAPVPSPPVPGNRARATSSAATTEPPRTVALERIEDTAQTMLSTVIDEERNPFLEGAPSYLPEKRLPGAPTTFGQIPALQKMLEESRDSHFLRRVSDMAGPSPRVEDPSEEGLARHYTNVSNWKAQKSAHLGIVDHLGQFVYHAGSQLDAATLAKAVQMWKTRELIVNAHPQDRARFPAFTLHIPEQVGDDAEDERQASPEASGQQ</sequence>
<comment type="caution">
    <text evidence="6">The sequence shown here is derived from an EMBL/GenBank/DDBJ whole genome shotgun (WGS) entry which is preliminary data.</text>
</comment>
<keyword evidence="2" id="KW-0677">Repeat</keyword>
<dbReference type="Pfam" id="PF20817">
    <property type="entry name" value="XopL_C"/>
    <property type="match status" value="1"/>
</dbReference>
<evidence type="ECO:0000256" key="1">
    <source>
        <dbReference type="ARBA" id="ARBA00022614"/>
    </source>
</evidence>
<feature type="region of interest" description="Disordered" evidence="3">
    <location>
        <begin position="120"/>
        <end position="143"/>
    </location>
</feature>
<reference evidence="7 8" key="1">
    <citation type="submission" date="2017-10" db="EMBL/GenBank/DDBJ databases">
        <authorList>
            <person name="Regsiter A."/>
            <person name="William W."/>
        </authorList>
    </citation>
    <scope>NUCLEOTIDE SEQUENCE [LARGE SCALE GENOMIC DNA]</scope>
    <source>
        <strain evidence="5 8">CFBP6984</strain>
        <strain evidence="6 7">CFBP7430</strain>
    </source>
</reference>
<feature type="compositionally biased region" description="Low complexity" evidence="3">
    <location>
        <begin position="466"/>
        <end position="480"/>
    </location>
</feature>
<dbReference type="SUPFAM" id="SSF52058">
    <property type="entry name" value="L domain-like"/>
    <property type="match status" value="1"/>
</dbReference>
<feature type="region of interest" description="Disordered" evidence="3">
    <location>
        <begin position="1"/>
        <end position="101"/>
    </location>
</feature>
<dbReference type="InterPro" id="IPR050216">
    <property type="entry name" value="LRR_domain-containing"/>
</dbReference>
<dbReference type="Pfam" id="PF13855">
    <property type="entry name" value="LRR_8"/>
    <property type="match status" value="1"/>
</dbReference>
<dbReference type="InterPro" id="IPR001611">
    <property type="entry name" value="Leu-rich_rpt"/>
</dbReference>
<dbReference type="Proteomes" id="UP000234181">
    <property type="component" value="Unassembled WGS sequence"/>
</dbReference>
<dbReference type="InterPro" id="IPR048490">
    <property type="entry name" value="XopL_C"/>
</dbReference>
<evidence type="ECO:0000313" key="7">
    <source>
        <dbReference type="Proteomes" id="UP000234166"/>
    </source>
</evidence>
<dbReference type="SMART" id="SM00369">
    <property type="entry name" value="LRR_TYP"/>
    <property type="match status" value="4"/>
</dbReference>
<dbReference type="Proteomes" id="UP000234166">
    <property type="component" value="Unassembled WGS sequence"/>
</dbReference>
<evidence type="ECO:0000313" key="8">
    <source>
        <dbReference type="Proteomes" id="UP000234181"/>
    </source>
</evidence>
<evidence type="ECO:0000313" key="6">
    <source>
        <dbReference type="EMBL" id="SON92833.1"/>
    </source>
</evidence>
<evidence type="ECO:0000256" key="3">
    <source>
        <dbReference type="SAM" id="MobiDB-lite"/>
    </source>
</evidence>
<dbReference type="NCBIfam" id="NF041351">
    <property type="entry name" value="XopL"/>
    <property type="match status" value="1"/>
</dbReference>
<dbReference type="GO" id="GO:0005737">
    <property type="term" value="C:cytoplasm"/>
    <property type="evidence" value="ECO:0007669"/>
    <property type="project" value="TreeGrafter"/>
</dbReference>
<evidence type="ECO:0000259" key="4">
    <source>
        <dbReference type="Pfam" id="PF20817"/>
    </source>
</evidence>
<evidence type="ECO:0000256" key="2">
    <source>
        <dbReference type="ARBA" id="ARBA00022737"/>
    </source>
</evidence>
<accession>A0AB38E682</accession>
<name>A0AB38E682_XANCH</name>
<feature type="region of interest" description="Disordered" evidence="3">
    <location>
        <begin position="641"/>
        <end position="661"/>
    </location>
</feature>
<dbReference type="EMBL" id="OCYS01000148">
    <property type="protein sequence ID" value="SON92833.1"/>
    <property type="molecule type" value="Genomic_DNA"/>
</dbReference>
<feature type="domain" description="Type III effector Xcv3220-like C-terminal" evidence="4">
    <location>
        <begin position="477"/>
        <end position="638"/>
    </location>
</feature>
<dbReference type="InterPro" id="IPR003591">
    <property type="entry name" value="Leu-rich_rpt_typical-subtyp"/>
</dbReference>
<dbReference type="EMBL" id="OCYT01000151">
    <property type="protein sequence ID" value="SON88808.1"/>
    <property type="molecule type" value="Genomic_DNA"/>
</dbReference>
<keyword evidence="1" id="KW-0433">Leucine-rich repeat</keyword>